<dbReference type="InterPro" id="IPR003594">
    <property type="entry name" value="HATPase_dom"/>
</dbReference>
<dbReference type="GO" id="GO:0070026">
    <property type="term" value="F:nitric oxide binding"/>
    <property type="evidence" value="ECO:0007669"/>
    <property type="project" value="UniProtKB-ARBA"/>
</dbReference>
<evidence type="ECO:0000256" key="2">
    <source>
        <dbReference type="ARBA" id="ARBA00001971"/>
    </source>
</evidence>
<proteinExistence type="predicted"/>
<keyword evidence="4" id="KW-0597">Phosphoprotein</keyword>
<sequence length="573" mass="60798">MCESPIVVEDVGTQPNRVTAELAHLQLRELLAEVQGRIEQIVDGTRGRMDALLDAVMAVSSGLELDATLREIVCAASELVSARYGALGVVGSDEKLAEFVYEGIDEATRDMIGPLPTGHGVLGVVIDEAKPLRLRDIAAHPASVGFPANHPPMRTFLGVPVQVRGEVFGRLYLTEKLDGQEFTEDDEVVVRALAGAAGIAIENARLYQHARRREQWQRATADITAELLGGVDPGKALHLVASSAALLAEADFAFIALPVGDGEDTDELVVAVCEGDGADVLIDKVIPVDGSTSGSTFVDHEPRNVSRLAVNLAEGTGLAFGPALVLPLGGGESTAGVLILLRTVRAIAFDEEQLDMAASFAGQAALALEQAEVRLAKHELDVLADRDRIARDLHDHVIQRLFAVGLAMQSTHRRSVDPTVAARLADHIDQLHEVIQEIRTAIFDLHTNDESLRATLRSTINELTADTGLRVSVRMSGPLDVIPAGTAGDAEAVMREAVSNVVRHARARELSVTVSVDDELVIEVVDDGIGIPEVVARSGLSGLANRAAESGGTFSVSAMDTGGTRLVWSAPLP</sequence>
<keyword evidence="5" id="KW-0808">Transferase</keyword>
<protein>
    <submittedName>
        <fullName evidence="12">Hypoxia sensor histidine kinase response regulator DosT</fullName>
    </submittedName>
</protein>
<keyword evidence="13" id="KW-1185">Reference proteome</keyword>
<dbReference type="Pfam" id="PF13492">
    <property type="entry name" value="GAF_3"/>
    <property type="match status" value="1"/>
</dbReference>
<dbReference type="GO" id="GO:0070483">
    <property type="term" value="P:detection of hypoxia"/>
    <property type="evidence" value="ECO:0007669"/>
    <property type="project" value="UniProtKB-ARBA"/>
</dbReference>
<keyword evidence="9" id="KW-0408">Iron</keyword>
<dbReference type="AlphaFoldDB" id="A0A4V3HV37"/>
<evidence type="ECO:0000256" key="5">
    <source>
        <dbReference type="ARBA" id="ARBA00022679"/>
    </source>
</evidence>
<dbReference type="GO" id="GO:0019826">
    <property type="term" value="F:oxygen sensor activity"/>
    <property type="evidence" value="ECO:0007669"/>
    <property type="project" value="UniProtKB-ARBA"/>
</dbReference>
<keyword evidence="6" id="KW-0479">Metal-binding</keyword>
<dbReference type="GO" id="GO:0019825">
    <property type="term" value="F:oxygen binding"/>
    <property type="evidence" value="ECO:0007669"/>
    <property type="project" value="UniProtKB-ARBA"/>
</dbReference>
<evidence type="ECO:0000256" key="7">
    <source>
        <dbReference type="ARBA" id="ARBA00022777"/>
    </source>
</evidence>
<keyword evidence="3" id="KW-0963">Cytoplasm</keyword>
<evidence type="ECO:0000256" key="4">
    <source>
        <dbReference type="ARBA" id="ARBA00022553"/>
    </source>
</evidence>
<dbReference type="Pfam" id="PF02518">
    <property type="entry name" value="HATPase_c"/>
    <property type="match status" value="1"/>
</dbReference>
<dbReference type="FunFam" id="3.30.450.40:FF:000052">
    <property type="entry name" value="Oxygen sensor histidine kinase response regulator DevS/DosS"/>
    <property type="match status" value="1"/>
</dbReference>
<dbReference type="SUPFAM" id="SSF55874">
    <property type="entry name" value="ATPase domain of HSP90 chaperone/DNA topoisomerase II/histidine kinase"/>
    <property type="match status" value="1"/>
</dbReference>
<evidence type="ECO:0000256" key="8">
    <source>
        <dbReference type="ARBA" id="ARBA00022842"/>
    </source>
</evidence>
<dbReference type="GO" id="GO:0000155">
    <property type="term" value="F:phosphorelay sensor kinase activity"/>
    <property type="evidence" value="ECO:0007669"/>
    <property type="project" value="InterPro"/>
</dbReference>
<evidence type="ECO:0000256" key="1">
    <source>
        <dbReference type="ARBA" id="ARBA00001946"/>
    </source>
</evidence>
<reference evidence="12 13" key="1">
    <citation type="journal article" date="2019" name="Sci. Rep.">
        <title>Extended insight into the Mycobacterium chelonae-abscessus complex through whole genome sequencing of Mycobacterium salmoniphilum outbreak and Mycobacterium salmoniphilum-like strains.</title>
        <authorList>
            <person name="Behra P.R.K."/>
            <person name="Das S."/>
            <person name="Pettersson B.M.F."/>
            <person name="Shirreff L."/>
            <person name="DuCote T."/>
            <person name="Jacobsson K.G."/>
            <person name="Ennis D.G."/>
            <person name="Kirsebom L.A."/>
        </authorList>
    </citation>
    <scope>NUCLEOTIDE SEQUENCE [LARGE SCALE GENOMIC DNA]</scope>
    <source>
        <strain evidence="12 13">CCUG 63697</strain>
    </source>
</reference>
<dbReference type="SMART" id="SM00065">
    <property type="entry name" value="GAF"/>
    <property type="match status" value="2"/>
</dbReference>
<dbReference type="InterPro" id="IPR036890">
    <property type="entry name" value="HATPase_C_sf"/>
</dbReference>
<dbReference type="PANTHER" id="PTHR24421:SF56">
    <property type="entry name" value="OXYGEN SENSOR HISTIDINE KINASE RESPONSE REGULATOR DOST"/>
    <property type="match status" value="1"/>
</dbReference>
<dbReference type="CDD" id="cd16917">
    <property type="entry name" value="HATPase_UhpB-NarQ-NarX-like"/>
    <property type="match status" value="1"/>
</dbReference>
<dbReference type="Proteomes" id="UP000295165">
    <property type="component" value="Unassembled WGS sequence"/>
</dbReference>
<dbReference type="Gene3D" id="3.30.450.40">
    <property type="match status" value="2"/>
</dbReference>
<dbReference type="GO" id="GO:0020037">
    <property type="term" value="F:heme binding"/>
    <property type="evidence" value="ECO:0007669"/>
    <property type="project" value="UniProtKB-ARBA"/>
</dbReference>
<comment type="caution">
    <text evidence="12">The sequence shown here is derived from an EMBL/GenBank/DDBJ whole genome shotgun (WGS) entry which is preliminary data.</text>
</comment>
<accession>A0A4V3HV37</accession>
<feature type="domain" description="GAF" evidence="11">
    <location>
        <begin position="232"/>
        <end position="378"/>
    </location>
</feature>
<dbReference type="GO" id="GO:0016020">
    <property type="term" value="C:membrane"/>
    <property type="evidence" value="ECO:0007669"/>
    <property type="project" value="InterPro"/>
</dbReference>
<evidence type="ECO:0000256" key="3">
    <source>
        <dbReference type="ARBA" id="ARBA00022490"/>
    </source>
</evidence>
<organism evidence="12 13">
    <name type="scientific">Mycobacteroides franklinii</name>
    <dbReference type="NCBI Taxonomy" id="948102"/>
    <lineage>
        <taxon>Bacteria</taxon>
        <taxon>Bacillati</taxon>
        <taxon>Actinomycetota</taxon>
        <taxon>Actinomycetes</taxon>
        <taxon>Mycobacteriales</taxon>
        <taxon>Mycobacteriaceae</taxon>
        <taxon>Mycobacteroides</taxon>
    </lineage>
</organism>
<comment type="cofactor">
    <cofactor evidence="1">
        <name>Mg(2+)</name>
        <dbReference type="ChEBI" id="CHEBI:18420"/>
    </cofactor>
</comment>
<dbReference type="EMBL" id="PECC01000027">
    <property type="protein sequence ID" value="TDZ50653.1"/>
    <property type="molecule type" value="Genomic_DNA"/>
</dbReference>
<dbReference type="Pfam" id="PF13185">
    <property type="entry name" value="GAF_2"/>
    <property type="match status" value="1"/>
</dbReference>
<keyword evidence="8" id="KW-0460">Magnesium</keyword>
<dbReference type="InterPro" id="IPR011712">
    <property type="entry name" value="Sig_transdc_His_kin_sub3_dim/P"/>
</dbReference>
<feature type="domain" description="GAF" evidence="11">
    <location>
        <begin position="64"/>
        <end position="211"/>
    </location>
</feature>
<dbReference type="GO" id="GO:0070025">
    <property type="term" value="F:carbon monoxide binding"/>
    <property type="evidence" value="ECO:0007669"/>
    <property type="project" value="UniProtKB-ARBA"/>
</dbReference>
<gene>
    <name evidence="12" type="primary">dosT</name>
    <name evidence="12" type="ORF">CCUG63697_02158</name>
</gene>
<dbReference type="GO" id="GO:0005524">
    <property type="term" value="F:ATP binding"/>
    <property type="evidence" value="ECO:0007669"/>
    <property type="project" value="UniProtKB-ARBA"/>
</dbReference>
<dbReference type="PANTHER" id="PTHR24421">
    <property type="entry name" value="NITRATE/NITRITE SENSOR PROTEIN NARX-RELATED"/>
    <property type="match status" value="1"/>
</dbReference>
<name>A0A4V3HV37_9MYCO</name>
<dbReference type="SUPFAM" id="SSF55781">
    <property type="entry name" value="GAF domain-like"/>
    <property type="match status" value="2"/>
</dbReference>
<evidence type="ECO:0000313" key="12">
    <source>
        <dbReference type="EMBL" id="TDZ50653.1"/>
    </source>
</evidence>
<comment type="cofactor">
    <cofactor evidence="2">
        <name>heme</name>
        <dbReference type="ChEBI" id="CHEBI:30413"/>
    </cofactor>
</comment>
<dbReference type="Pfam" id="PF07730">
    <property type="entry name" value="HisKA_3"/>
    <property type="match status" value="1"/>
</dbReference>
<dbReference type="InterPro" id="IPR003018">
    <property type="entry name" value="GAF"/>
</dbReference>
<keyword evidence="7 12" id="KW-0418">Kinase</keyword>
<dbReference type="InterPro" id="IPR029016">
    <property type="entry name" value="GAF-like_dom_sf"/>
</dbReference>
<dbReference type="InterPro" id="IPR050482">
    <property type="entry name" value="Sensor_HK_TwoCompSys"/>
</dbReference>
<evidence type="ECO:0000259" key="11">
    <source>
        <dbReference type="SMART" id="SM00065"/>
    </source>
</evidence>
<dbReference type="Gene3D" id="3.30.565.10">
    <property type="entry name" value="Histidine kinase-like ATPase, C-terminal domain"/>
    <property type="match status" value="1"/>
</dbReference>
<dbReference type="Gene3D" id="1.20.5.1930">
    <property type="match status" value="1"/>
</dbReference>
<evidence type="ECO:0000256" key="6">
    <source>
        <dbReference type="ARBA" id="ARBA00022723"/>
    </source>
</evidence>
<keyword evidence="10" id="KW-0902">Two-component regulatory system</keyword>
<evidence type="ECO:0000313" key="13">
    <source>
        <dbReference type="Proteomes" id="UP000295165"/>
    </source>
</evidence>
<dbReference type="GO" id="GO:0000287">
    <property type="term" value="F:magnesium ion binding"/>
    <property type="evidence" value="ECO:0007669"/>
    <property type="project" value="UniProtKB-ARBA"/>
</dbReference>
<evidence type="ECO:0000256" key="9">
    <source>
        <dbReference type="ARBA" id="ARBA00023004"/>
    </source>
</evidence>
<evidence type="ECO:0000256" key="10">
    <source>
        <dbReference type="ARBA" id="ARBA00023012"/>
    </source>
</evidence>
<dbReference type="GO" id="GO:0046983">
    <property type="term" value="F:protein dimerization activity"/>
    <property type="evidence" value="ECO:0007669"/>
    <property type="project" value="InterPro"/>
</dbReference>